<sequence>MLILRHDGLHWNYSKLGWSNTFLPITKCSYSVIAESGDSEIPWSSVTSNANDKVVHLPIVDSLRDRPKFLPLAIPKSLSSRLITLHSYPPVFFISQFMRYLMRPANKTAALIAKAAAKIDFTKGPIVGLQIRRTDKIGVEAAYHSVDEYMKWTERWFKIEEYRSGKPVARKIFIASDDPTVFAEARMNYPNYTVYGDPEIAQSAGLSSRYTIDSLNGIIIDVELLSRCSYLVCTFSSQVCRLGYELMQHRVGDAGDQYHSLDDIYYYGGQLEHSEIAVESYKAENNEEIDLEVGDEIGIAGNHWNGFSKGVNKRTSKVGLYPSYKTIEKWRIVDFPI</sequence>
<feature type="region of interest" description="Important for donor substrate binding" evidence="3">
    <location>
        <begin position="132"/>
        <end position="133"/>
    </location>
</feature>
<reference evidence="5 6" key="1">
    <citation type="submission" date="2024-08" db="EMBL/GenBank/DDBJ databases">
        <title>Gnathostoma spinigerum genome.</title>
        <authorList>
            <person name="Gonzalez-Bertolin B."/>
            <person name="Monzon S."/>
            <person name="Zaballos A."/>
            <person name="Jimenez P."/>
            <person name="Dekumyoy P."/>
            <person name="Varona S."/>
            <person name="Cuesta I."/>
            <person name="Sumanam S."/>
            <person name="Adisakwattana P."/>
            <person name="Gasser R.B."/>
            <person name="Hernandez-Gonzalez A."/>
            <person name="Young N.D."/>
            <person name="Perteguer M.J."/>
        </authorList>
    </citation>
    <scope>NUCLEOTIDE SEQUENCE [LARGE SCALE GENOMIC DNA]</scope>
    <source>
        <strain evidence="5">AL3</strain>
        <tissue evidence="5">Liver</tissue>
    </source>
</reference>
<dbReference type="PANTHER" id="PTHR13132">
    <property type="entry name" value="ALPHA- 1,6 -FUCOSYLTRANSFERASE"/>
    <property type="match status" value="1"/>
</dbReference>
<feature type="domain" description="GT23" evidence="4">
    <location>
        <begin position="1"/>
        <end position="261"/>
    </location>
</feature>
<dbReference type="InterPro" id="IPR035653">
    <property type="entry name" value="Fut8_SH3"/>
</dbReference>
<gene>
    <name evidence="5" type="ORF">AB6A40_005698</name>
</gene>
<dbReference type="InterPro" id="IPR027350">
    <property type="entry name" value="GT23_dom"/>
</dbReference>
<dbReference type="Gene3D" id="3.40.50.11350">
    <property type="match status" value="1"/>
</dbReference>
<dbReference type="SUPFAM" id="SSF50044">
    <property type="entry name" value="SH3-domain"/>
    <property type="match status" value="1"/>
</dbReference>
<dbReference type="FunFam" id="2.30.30.40:FF:000070">
    <property type="entry name" value="Alpha-(1,6)-fucosyltransferase"/>
    <property type="match status" value="1"/>
</dbReference>
<protein>
    <recommendedName>
        <fullName evidence="4">GT23 domain-containing protein</fullName>
    </recommendedName>
</protein>
<dbReference type="GO" id="GO:0016758">
    <property type="term" value="F:hexosyltransferase activity"/>
    <property type="evidence" value="ECO:0007669"/>
    <property type="project" value="UniProtKB-UniRule"/>
</dbReference>
<evidence type="ECO:0000256" key="2">
    <source>
        <dbReference type="ARBA" id="ARBA00022679"/>
    </source>
</evidence>
<dbReference type="AlphaFoldDB" id="A0ABD6EG72"/>
<organism evidence="5 6">
    <name type="scientific">Gnathostoma spinigerum</name>
    <dbReference type="NCBI Taxonomy" id="75299"/>
    <lineage>
        <taxon>Eukaryota</taxon>
        <taxon>Metazoa</taxon>
        <taxon>Ecdysozoa</taxon>
        <taxon>Nematoda</taxon>
        <taxon>Chromadorea</taxon>
        <taxon>Rhabditida</taxon>
        <taxon>Spirurina</taxon>
        <taxon>Gnathostomatomorpha</taxon>
        <taxon>Gnathostomatoidea</taxon>
        <taxon>Gnathostomatidae</taxon>
        <taxon>Gnathostoma</taxon>
    </lineage>
</organism>
<proteinExistence type="inferred from homology"/>
<keyword evidence="1 3" id="KW-0328">Glycosyltransferase</keyword>
<name>A0ABD6EG72_9BILA</name>
<dbReference type="Pfam" id="PF19745">
    <property type="entry name" value="FUT8_N_cat"/>
    <property type="match status" value="1"/>
</dbReference>
<comment type="caution">
    <text evidence="5">The sequence shown here is derived from an EMBL/GenBank/DDBJ whole genome shotgun (WGS) entry which is preliminary data.</text>
</comment>
<comment type="similarity">
    <text evidence="3">Belongs to the glycosyltransferase 23 family.</text>
</comment>
<dbReference type="InterPro" id="IPR045573">
    <property type="entry name" value="Fut8_N_cat"/>
</dbReference>
<keyword evidence="6" id="KW-1185">Reference proteome</keyword>
<dbReference type="CDD" id="cd11300">
    <property type="entry name" value="Fut8_like"/>
    <property type="match status" value="1"/>
</dbReference>
<evidence type="ECO:0000313" key="5">
    <source>
        <dbReference type="EMBL" id="MFH4978989.1"/>
    </source>
</evidence>
<dbReference type="Gene3D" id="2.30.30.40">
    <property type="entry name" value="SH3 Domains"/>
    <property type="match status" value="1"/>
</dbReference>
<evidence type="ECO:0000256" key="1">
    <source>
        <dbReference type="ARBA" id="ARBA00022676"/>
    </source>
</evidence>
<dbReference type="PANTHER" id="PTHR13132:SF29">
    <property type="entry name" value="ALPHA-(1,6)-FUCOSYLTRANSFERASE"/>
    <property type="match status" value="1"/>
</dbReference>
<accession>A0ABD6EG72</accession>
<evidence type="ECO:0000313" key="6">
    <source>
        <dbReference type="Proteomes" id="UP001608902"/>
    </source>
</evidence>
<evidence type="ECO:0000256" key="3">
    <source>
        <dbReference type="PROSITE-ProRule" id="PRU00992"/>
    </source>
</evidence>
<dbReference type="EMBL" id="JBGFUD010003733">
    <property type="protein sequence ID" value="MFH4978989.1"/>
    <property type="molecule type" value="Genomic_DNA"/>
</dbReference>
<evidence type="ECO:0000259" key="4">
    <source>
        <dbReference type="PROSITE" id="PS51659"/>
    </source>
</evidence>
<keyword evidence="2 3" id="KW-0808">Transferase</keyword>
<dbReference type="Proteomes" id="UP001608902">
    <property type="component" value="Unassembled WGS sequence"/>
</dbReference>
<dbReference type="CDD" id="cd11792">
    <property type="entry name" value="SH3_Fut8"/>
    <property type="match status" value="1"/>
</dbReference>
<dbReference type="PROSITE" id="PS51659">
    <property type="entry name" value="GT23"/>
    <property type="match status" value="1"/>
</dbReference>
<dbReference type="InterPro" id="IPR036028">
    <property type="entry name" value="SH3-like_dom_sf"/>
</dbReference>